<name>A0A2W4YMT5_9CYAN</name>
<dbReference type="Pfam" id="PF04773">
    <property type="entry name" value="FecR"/>
    <property type="match status" value="1"/>
</dbReference>
<dbReference type="Proteomes" id="UP000249794">
    <property type="component" value="Unassembled WGS sequence"/>
</dbReference>
<keyword evidence="1" id="KW-0472">Membrane</keyword>
<reference evidence="3 4" key="2">
    <citation type="submission" date="2018-06" db="EMBL/GenBank/DDBJ databases">
        <title>Metagenomic assembly of (sub)arctic Cyanobacteria and their associated microbiome from non-axenic cultures.</title>
        <authorList>
            <person name="Baurain D."/>
        </authorList>
    </citation>
    <scope>NUCLEOTIDE SEQUENCE [LARGE SCALE GENOMIC DNA]</scope>
    <source>
        <strain evidence="3">ULC027bin1</strain>
    </source>
</reference>
<comment type="caution">
    <text evidence="3">The sequence shown here is derived from an EMBL/GenBank/DDBJ whole genome shotgun (WGS) entry which is preliminary data.</text>
</comment>
<evidence type="ECO:0000259" key="2">
    <source>
        <dbReference type="Pfam" id="PF04773"/>
    </source>
</evidence>
<dbReference type="Gene3D" id="2.60.120.1440">
    <property type="match status" value="1"/>
</dbReference>
<feature type="transmembrane region" description="Helical" evidence="1">
    <location>
        <begin position="46"/>
        <end position="67"/>
    </location>
</feature>
<feature type="domain" description="FecR protein" evidence="2">
    <location>
        <begin position="111"/>
        <end position="213"/>
    </location>
</feature>
<sequence length="325" mass="35097">MRTFDWFIASKGAFHWPLLLFHPAFFSFLGSILHLNLLLSKRKQWPYWLVALLTAVLLICFSAAMVLAQPISLTGDRWLAITSVTGDVDITPYQGRRRQARLGDRLEQVGDSIATGANASARLDVDQAAGEISMAENSQLQVQALSITRSGGRITRLRVNRGQVRTRVRPFTNPDSELEIYTPAGVSGVRGTDFGVSVQPSGAMAVATQSGNVATSAQSQTVSVTAGLQSTVFPGEPPTAPEPLRNDPTLFVESISLSSDNQFVRLIGRTDAVNLLEIAGEAIALTRTGSFDTLVPIAAMWDDRQVSATVLTPLGMKQAYEVVVP</sequence>
<dbReference type="AlphaFoldDB" id="A0A2W4YMT5"/>
<evidence type="ECO:0000256" key="1">
    <source>
        <dbReference type="SAM" id="Phobius"/>
    </source>
</evidence>
<gene>
    <name evidence="3" type="ORF">DCF15_18780</name>
</gene>
<keyword evidence="1" id="KW-1133">Transmembrane helix</keyword>
<dbReference type="InterPro" id="IPR006860">
    <property type="entry name" value="FecR"/>
</dbReference>
<dbReference type="EMBL" id="QBMP01000265">
    <property type="protein sequence ID" value="PZO47655.1"/>
    <property type="molecule type" value="Genomic_DNA"/>
</dbReference>
<evidence type="ECO:0000313" key="4">
    <source>
        <dbReference type="Proteomes" id="UP000249794"/>
    </source>
</evidence>
<organism evidence="3 4">
    <name type="scientific">Phormidesmis priestleyi</name>
    <dbReference type="NCBI Taxonomy" id="268141"/>
    <lineage>
        <taxon>Bacteria</taxon>
        <taxon>Bacillati</taxon>
        <taxon>Cyanobacteriota</taxon>
        <taxon>Cyanophyceae</taxon>
        <taxon>Leptolyngbyales</taxon>
        <taxon>Leptolyngbyaceae</taxon>
        <taxon>Phormidesmis</taxon>
    </lineage>
</organism>
<proteinExistence type="predicted"/>
<protein>
    <submittedName>
        <fullName evidence="3">Iron dicitrate transport regulator FecR</fullName>
    </submittedName>
</protein>
<dbReference type="PANTHER" id="PTHR38731">
    <property type="entry name" value="LIPL45-RELATED LIPOPROTEIN-RELATED"/>
    <property type="match status" value="1"/>
</dbReference>
<evidence type="ECO:0000313" key="3">
    <source>
        <dbReference type="EMBL" id="PZO47655.1"/>
    </source>
</evidence>
<accession>A0A2W4YMT5</accession>
<feature type="transmembrane region" description="Helical" evidence="1">
    <location>
        <begin position="20"/>
        <end position="39"/>
    </location>
</feature>
<keyword evidence="1" id="KW-0812">Transmembrane</keyword>
<reference evidence="4" key="1">
    <citation type="submission" date="2018-04" db="EMBL/GenBank/DDBJ databases">
        <authorList>
            <person name="Cornet L."/>
        </authorList>
    </citation>
    <scope>NUCLEOTIDE SEQUENCE [LARGE SCALE GENOMIC DNA]</scope>
</reference>